<keyword evidence="2" id="KW-0732">Signal</keyword>
<accession>A0A6G0IYJ7</accession>
<comment type="caution">
    <text evidence="3">The sequence shown here is derived from an EMBL/GenBank/DDBJ whole genome shotgun (WGS) entry which is preliminary data.</text>
</comment>
<feature type="chain" id="PRO_5026027891" evidence="2">
    <location>
        <begin position="21"/>
        <end position="749"/>
    </location>
</feature>
<feature type="compositionally biased region" description="Polar residues" evidence="1">
    <location>
        <begin position="73"/>
        <end position="88"/>
    </location>
</feature>
<dbReference type="AlphaFoldDB" id="A0A6G0IYJ7"/>
<keyword evidence="4" id="KW-1185">Reference proteome</keyword>
<feature type="signal peptide" evidence="2">
    <location>
        <begin position="1"/>
        <end position="20"/>
    </location>
</feature>
<feature type="region of interest" description="Disordered" evidence="1">
    <location>
        <begin position="174"/>
        <end position="201"/>
    </location>
</feature>
<evidence type="ECO:0000313" key="4">
    <source>
        <dbReference type="Proteomes" id="UP000424527"/>
    </source>
</evidence>
<dbReference type="Proteomes" id="UP000424527">
    <property type="component" value="Unassembled WGS sequence"/>
</dbReference>
<feature type="compositionally biased region" description="Low complexity" evidence="1">
    <location>
        <begin position="434"/>
        <end position="461"/>
    </location>
</feature>
<gene>
    <name evidence="3" type="ORF">D5F01_LYC05172</name>
</gene>
<feature type="region of interest" description="Disordered" evidence="1">
    <location>
        <begin position="47"/>
        <end position="94"/>
    </location>
</feature>
<evidence type="ECO:0000256" key="2">
    <source>
        <dbReference type="SAM" id="SignalP"/>
    </source>
</evidence>
<feature type="region of interest" description="Disordered" evidence="1">
    <location>
        <begin position="422"/>
        <end position="461"/>
    </location>
</feature>
<protein>
    <submittedName>
        <fullName evidence="3">Uncharacterized protein</fullName>
    </submittedName>
</protein>
<name>A0A6G0IYJ7_LARCR</name>
<feature type="compositionally biased region" description="Polar residues" evidence="1">
    <location>
        <begin position="47"/>
        <end position="63"/>
    </location>
</feature>
<sequence>MILPLGIFWLCPLLLWSCISQKGYNIAHGYSVDDEFSSHADVLGTHNSNQFHSGASLNANHDSVSPRDEMQTTKHQTPSLSEEMVQSETDSEMNEPAATSVQKYDRESSASRHPFGLLVNMQKNTTEGVTFPTIKDFKQFIGTMKRSFLMPGSDLRRHFQTAREIMENKVLSDAQNVEGEPHSSYRSNSAKEGAASDVASENEVWSDPMNVVFEPNESLSVPDPVDSTAARSVYDKQGPSLGSAFYPRPHSAAMEHVSSNYGGFDSGGISGENLDIFTSVPGVQNDLPTSYELPEQKTSGSFLREDFSISGHVTVSPVNPPPQDFSYYSGKTSNIKHLTSEKNIQQPKYTPRSKDSKDYQSEDLGRVTLANVLSVLKPPALSSYGKSLYVSAPRGKIYVQDYLPKHGERPALLYQPHQSTVEESKDVNYPPTISLPASSGSVSSSSENLLPQSSSGHVGVQSSSLHDAQNQAFDAKQPVESHQVFTVRPSSSLHGSNRHDGYLGDQRVGITHTSFITDRTKDEETSDPSHQNTVFAIQEPKRLSDNTLTLDSTQSGISFPVRVDYSFSSLTNFAPTSASETVFSRLAGNEMLSRNFGIKNFIFDRFPTGTIRGGRNHLGSFSRLQRQGIPLNGGYVGASKAGYLQTLMQPTKVQKHPANVNKVLGNMAYQPIKPLSASKLSLSGAFGRDGGNTKRLPPQNAYVVQSRNRYLRSKVSQSNMRYVPFELEKVGKHQWRPAPRHYEYRKSRM</sequence>
<evidence type="ECO:0000256" key="1">
    <source>
        <dbReference type="SAM" id="MobiDB-lite"/>
    </source>
</evidence>
<evidence type="ECO:0000313" key="3">
    <source>
        <dbReference type="EMBL" id="KAE8296417.1"/>
    </source>
</evidence>
<reference evidence="3 4" key="1">
    <citation type="submission" date="2019-07" db="EMBL/GenBank/DDBJ databases">
        <title>Chromosome genome assembly for large yellow croaker.</title>
        <authorList>
            <person name="Xiao S."/>
        </authorList>
    </citation>
    <scope>NUCLEOTIDE SEQUENCE [LARGE SCALE GENOMIC DNA]</scope>
    <source>
        <strain evidence="3">JMULYC20181020</strain>
        <tissue evidence="3">Muscle</tissue>
    </source>
</reference>
<organism evidence="3 4">
    <name type="scientific">Larimichthys crocea</name>
    <name type="common">Large yellow croaker</name>
    <name type="synonym">Pseudosciaena crocea</name>
    <dbReference type="NCBI Taxonomy" id="215358"/>
    <lineage>
        <taxon>Eukaryota</taxon>
        <taxon>Metazoa</taxon>
        <taxon>Chordata</taxon>
        <taxon>Craniata</taxon>
        <taxon>Vertebrata</taxon>
        <taxon>Euteleostomi</taxon>
        <taxon>Actinopterygii</taxon>
        <taxon>Neopterygii</taxon>
        <taxon>Teleostei</taxon>
        <taxon>Neoteleostei</taxon>
        <taxon>Acanthomorphata</taxon>
        <taxon>Eupercaria</taxon>
        <taxon>Sciaenidae</taxon>
        <taxon>Larimichthys</taxon>
    </lineage>
</organism>
<dbReference type="EMBL" id="REGW02000005">
    <property type="protein sequence ID" value="KAE8296417.1"/>
    <property type="molecule type" value="Genomic_DNA"/>
</dbReference>
<proteinExistence type="predicted"/>